<dbReference type="EMBL" id="LT629705">
    <property type="protein sequence ID" value="SDO30998.1"/>
    <property type="molecule type" value="Genomic_DNA"/>
</dbReference>
<feature type="signal peptide" evidence="1">
    <location>
        <begin position="1"/>
        <end position="23"/>
    </location>
</feature>
<evidence type="ECO:0000313" key="3">
    <source>
        <dbReference type="Proteomes" id="UP000198827"/>
    </source>
</evidence>
<evidence type="ECO:0000256" key="1">
    <source>
        <dbReference type="SAM" id="SignalP"/>
    </source>
</evidence>
<dbReference type="OrthoDB" id="6920230at2"/>
<accession>A0A1H0IHW8</accession>
<dbReference type="RefSeq" id="WP_090181365.1">
    <property type="nucleotide sequence ID" value="NZ_LT629705.1"/>
</dbReference>
<dbReference type="Proteomes" id="UP000198827">
    <property type="component" value="Chromosome I"/>
</dbReference>
<protein>
    <recommendedName>
        <fullName evidence="4">3-phosphoglycerate kinase</fullName>
    </recommendedName>
</protein>
<reference evidence="2 3" key="1">
    <citation type="submission" date="2016-10" db="EMBL/GenBank/DDBJ databases">
        <authorList>
            <person name="de Groot N.N."/>
        </authorList>
    </citation>
    <scope>NUCLEOTIDE SEQUENCE [LARGE SCALE GENOMIC DNA]</scope>
    <source>
        <strain evidence="2 3">CECT 7543</strain>
    </source>
</reference>
<feature type="chain" id="PRO_5009249067" description="3-phosphoglycerate kinase" evidence="1">
    <location>
        <begin position="24"/>
        <end position="109"/>
    </location>
</feature>
<dbReference type="AlphaFoldDB" id="A0A1H0IHW8"/>
<keyword evidence="1" id="KW-0732">Signal</keyword>
<evidence type="ECO:0000313" key="2">
    <source>
        <dbReference type="EMBL" id="SDO30998.1"/>
    </source>
</evidence>
<name>A0A1H0IHW8_9PSED</name>
<organism evidence="2 3">
    <name type="scientific">Pseudomonas arsenicoxydans</name>
    <dbReference type="NCBI Taxonomy" id="702115"/>
    <lineage>
        <taxon>Bacteria</taxon>
        <taxon>Pseudomonadati</taxon>
        <taxon>Pseudomonadota</taxon>
        <taxon>Gammaproteobacteria</taxon>
        <taxon>Pseudomonadales</taxon>
        <taxon>Pseudomonadaceae</taxon>
        <taxon>Pseudomonas</taxon>
    </lineage>
</organism>
<proteinExistence type="predicted"/>
<evidence type="ECO:0008006" key="4">
    <source>
        <dbReference type="Google" id="ProtNLM"/>
    </source>
</evidence>
<sequence>MKKLCCVVSGCMLLAMLPLTAFAYPVDVQKKLNGMSIDYEAYDTDSDIASIKVSNYGTTDANCTAVFNNGPEAPRTRKIDVPAGKHKNATAKFTRTIIKMRIDLTCSPK</sequence>
<gene>
    <name evidence="2" type="ORF">SAMN04489798_2619</name>
</gene>